<evidence type="ECO:0000313" key="9">
    <source>
        <dbReference type="EMBL" id="AZF81345.1"/>
    </source>
</evidence>
<evidence type="ECO:0000313" key="4">
    <source>
        <dbReference type="EMBL" id="AZF68267.1"/>
    </source>
</evidence>
<dbReference type="KEGG" id="ssof:SULC_1521"/>
<dbReference type="Proteomes" id="UP000076770">
    <property type="component" value="Chromosome i"/>
</dbReference>
<protein>
    <submittedName>
        <fullName evidence="2">Uncharacterized protein</fullName>
    </submittedName>
</protein>
<evidence type="ECO:0000313" key="22">
    <source>
        <dbReference type="Proteomes" id="UP000278715"/>
    </source>
</evidence>
<dbReference type="Proteomes" id="UP000269431">
    <property type="component" value="Chromosome"/>
</dbReference>
<evidence type="ECO:0000313" key="14">
    <source>
        <dbReference type="Proteomes" id="UP000033085"/>
    </source>
</evidence>
<accession>A0A0E3MCS6</accession>
<reference evidence="11 24" key="6">
    <citation type="journal article" date="2020" name="Nat. Commun.">
        <title>The structures of two archaeal type IV pili illuminate evolutionary relationships.</title>
        <authorList>
            <person name="Wang F."/>
            <person name="Baquero D.P."/>
            <person name="Su Z."/>
            <person name="Beltran L.C."/>
            <person name="Prangishvili D."/>
            <person name="Krupovic M."/>
            <person name="Egelman E.H."/>
        </authorList>
    </citation>
    <scope>NUCLEOTIDE SEQUENCE [LARGE SCALE GENOMIC DNA]</scope>
    <source>
        <strain evidence="11 24">POZ149</strain>
    </source>
</reference>
<dbReference type="EMBL" id="CP033235">
    <property type="protein sequence ID" value="AZF68267.1"/>
    <property type="molecule type" value="Genomic_DNA"/>
</dbReference>
<evidence type="ECO:0000313" key="5">
    <source>
        <dbReference type="EMBL" id="AZF70887.1"/>
    </source>
</evidence>
<evidence type="ECO:0000313" key="19">
    <source>
        <dbReference type="Proteomes" id="UP000273194"/>
    </source>
</evidence>
<evidence type="ECO:0000313" key="10">
    <source>
        <dbReference type="EMBL" id="AZF83984.1"/>
    </source>
</evidence>
<evidence type="ECO:0000313" key="7">
    <source>
        <dbReference type="EMBL" id="AZF76131.1"/>
    </source>
</evidence>
<evidence type="ECO:0000313" key="23">
    <source>
        <dbReference type="Proteomes" id="UP000282269"/>
    </source>
</evidence>
<evidence type="ECO:0000313" key="1">
    <source>
        <dbReference type="EMBL" id="AKA73791.1"/>
    </source>
</evidence>
<dbReference type="EMBL" id="CP011055">
    <property type="protein sequence ID" value="AKA73791.1"/>
    <property type="molecule type" value="Genomic_DNA"/>
</dbReference>
<dbReference type="EMBL" id="CP050869">
    <property type="protein sequence ID" value="QPG50791.1"/>
    <property type="molecule type" value="Genomic_DNA"/>
</dbReference>
<evidence type="ECO:0000313" key="20">
    <source>
        <dbReference type="Proteomes" id="UP000273443"/>
    </source>
</evidence>
<evidence type="ECO:0000313" key="24">
    <source>
        <dbReference type="Proteomes" id="UP000594632"/>
    </source>
</evidence>
<dbReference type="Proteomes" id="UP000033057">
    <property type="component" value="Chromosome"/>
</dbReference>
<dbReference type="Proteomes" id="UP000267993">
    <property type="component" value="Chromosome"/>
</dbReference>
<evidence type="ECO:0000313" key="18">
    <source>
        <dbReference type="Proteomes" id="UP000269431"/>
    </source>
</evidence>
<dbReference type="Proteomes" id="UP000273194">
    <property type="component" value="Chromosome"/>
</dbReference>
<dbReference type="KEGG" id="ssoa:SULA_1522"/>
<dbReference type="Proteomes" id="UP000275843">
    <property type="component" value="Chromosome"/>
</dbReference>
<name>A0A0E3MCS6_SACSO</name>
<evidence type="ECO:0000313" key="11">
    <source>
        <dbReference type="EMBL" id="QPG50791.1"/>
    </source>
</evidence>
<gene>
    <name evidence="11" type="ORF">HFC64_14035</name>
    <name evidence="12" type="ORF">SSOP1_0478</name>
    <name evidence="3" type="ORF">SULA_1522</name>
    <name evidence="1" type="ORF">SULB_1523</name>
    <name evidence="2" type="ORF">SULC_1521</name>
    <name evidence="4" type="ORF">SULG_07580</name>
    <name evidence="5" type="ORF">SULH_07580</name>
    <name evidence="6" type="ORF">SULI_07580</name>
    <name evidence="7" type="ORF">SULM_07580</name>
    <name evidence="8" type="ORF">SULN_07580</name>
    <name evidence="9" type="ORF">SULO_07590</name>
    <name evidence="10" type="ORF">SULZ_07840</name>
</gene>
<reference evidence="13 14" key="1">
    <citation type="journal article" date="2015" name="Genome Announc.">
        <title>Complete Genome Sequence of Sulfolobus solfataricus Strain 98/2 and Evolved Derivatives.</title>
        <authorList>
            <person name="McCarthy S."/>
            <person name="Gradnigo J."/>
            <person name="Johnson T."/>
            <person name="Payne S."/>
            <person name="Lipzen A."/>
            <person name="Martin J."/>
            <person name="Schackwitz W."/>
            <person name="Moriyama E."/>
            <person name="Blum P."/>
        </authorList>
    </citation>
    <scope>NUCLEOTIDE SEQUENCE [LARGE SCALE GENOMIC DNA]</scope>
    <source>
        <strain evidence="13">98/2 SULC</strain>
        <strain evidence="1">SARC-B</strain>
        <strain evidence="2">SARC-C</strain>
        <strain evidence="3 15">SULA</strain>
        <strain evidence="14">SULB</strain>
    </source>
</reference>
<evidence type="ECO:0000313" key="6">
    <source>
        <dbReference type="EMBL" id="AZF73507.1"/>
    </source>
</evidence>
<dbReference type="EMBL" id="CP033241">
    <property type="protein sequence ID" value="AZF83984.1"/>
    <property type="molecule type" value="Genomic_DNA"/>
</dbReference>
<dbReference type="EMBL" id="CP033240">
    <property type="protein sequence ID" value="AZF81345.1"/>
    <property type="molecule type" value="Genomic_DNA"/>
</dbReference>
<dbReference type="Proteomes" id="UP000033085">
    <property type="component" value="Chromosome"/>
</dbReference>
<dbReference type="Proteomes" id="UP000273443">
    <property type="component" value="Chromosome"/>
</dbReference>
<dbReference type="GeneID" id="44129486"/>
<evidence type="ECO:0000313" key="17">
    <source>
        <dbReference type="Proteomes" id="UP000267993"/>
    </source>
</evidence>
<evidence type="ECO:0000313" key="15">
    <source>
        <dbReference type="Proteomes" id="UP000033106"/>
    </source>
</evidence>
<dbReference type="OMA" id="HKERVED"/>
<evidence type="ECO:0000313" key="21">
    <source>
        <dbReference type="Proteomes" id="UP000275843"/>
    </source>
</evidence>
<sequence>MKEESYRLLEYVVEHGLEGTLTALETNKGIPIVLVKEDPHTLTTILCIDGIARRITKRFTRTTVHKAIYELIDEIESMISQPIEELRISQKVSFENCIEERGEEKPKRKKRETPRLPSIDEYKRIEIPQKHVIPLLYLGDRKYLSLILELGIIDIIESLSSSPIIIENNQVTPYKIRDMRAVYNVLSLFKLDRFNNSNPFSTISLNRKFLTFFTALYNDVEVLGQTSISMLQRNLKLVKHRVKMFSASKKGNLHTEEVEILNNKNSLERNDIRVGLFLRSNDGNTVQIGDINLGELHEKNVFTVNEYIYSSLYMMEDDDYLFFDNILMKLLNTYIAKSNYSKLTRDIIERETNINYSIPIVMRTMANRIELANPILYWYSKEILNSDEICINCPIIEYVNKFNEFLNNYVRLGYFRSVFL</sequence>
<dbReference type="GeneID" id="1455628"/>
<dbReference type="EMBL" id="CP033239">
    <property type="protein sequence ID" value="AZF78742.1"/>
    <property type="molecule type" value="Genomic_DNA"/>
</dbReference>
<evidence type="ECO:0000313" key="8">
    <source>
        <dbReference type="EMBL" id="AZF78742.1"/>
    </source>
</evidence>
<evidence type="ECO:0000313" key="3">
    <source>
        <dbReference type="EMBL" id="AKA79181.1"/>
    </source>
</evidence>
<evidence type="ECO:0000313" key="13">
    <source>
        <dbReference type="Proteomes" id="UP000033057"/>
    </source>
</evidence>
<proteinExistence type="predicted"/>
<evidence type="ECO:0000313" key="12">
    <source>
        <dbReference type="EMBL" id="SAI84033.1"/>
    </source>
</evidence>
<dbReference type="EMBL" id="CP033238">
    <property type="protein sequence ID" value="AZF76131.1"/>
    <property type="molecule type" value="Genomic_DNA"/>
</dbReference>
<dbReference type="EMBL" id="CP011057">
    <property type="protein sequence ID" value="AKA79181.1"/>
    <property type="molecule type" value="Genomic_DNA"/>
</dbReference>
<dbReference type="Proteomes" id="UP000033106">
    <property type="component" value="Chromosome"/>
</dbReference>
<reference evidence="16" key="2">
    <citation type="submission" date="2016-04" db="EMBL/GenBank/DDBJ databases">
        <authorList>
            <person name="Shah S.A."/>
            <person name="Garrett R.A."/>
        </authorList>
    </citation>
    <scope>NUCLEOTIDE SEQUENCE [LARGE SCALE GENOMIC DNA]</scope>
    <source>
        <strain evidence="16">ATCC 35091 / DSM 1616 / JCM 8930 / NBRC 15331 / P1</strain>
    </source>
</reference>
<dbReference type="RefSeq" id="WP_009991388.1">
    <property type="nucleotide sequence ID" value="NZ_CP011055.2"/>
</dbReference>
<evidence type="ECO:0000313" key="2">
    <source>
        <dbReference type="EMBL" id="AKA76488.1"/>
    </source>
</evidence>
<evidence type="ECO:0000313" key="16">
    <source>
        <dbReference type="Proteomes" id="UP000076770"/>
    </source>
</evidence>
<reference evidence="17 18" key="4">
    <citation type="journal article" date="2018" name="Proc. Natl. Acad. Sci. U.S.A.">
        <title>Nonmutational mechanism of inheritance in the Archaeon Sulfolobus solfataricus.</title>
        <authorList>
            <person name="Payne S."/>
            <person name="McCarthy S."/>
            <person name="Johnson T."/>
            <person name="North E."/>
            <person name="Blum P."/>
        </authorList>
    </citation>
    <scope>NUCLEOTIDE SEQUENCE [LARGE SCALE GENOMIC DNA]</scope>
    <source>
        <strain evidence="5 17">SARC-H</strain>
        <strain evidence="6 21">SARC-I</strain>
        <strain evidence="8 22">SARC-N</strain>
        <strain evidence="9 23">SARC-O</strain>
        <strain evidence="10 18">SUL120</strain>
        <strain evidence="4 19">SULG</strain>
        <strain evidence="7 20">SULM</strain>
    </source>
</reference>
<dbReference type="OrthoDB" id="36791at2157"/>
<dbReference type="KEGG" id="ssol:SULB_1523"/>
<dbReference type="AlphaFoldDB" id="A0A0E3MCS6"/>
<dbReference type="Proteomes" id="UP000594632">
    <property type="component" value="Chromosome"/>
</dbReference>
<reference evidence="2" key="5">
    <citation type="submission" date="2018-10" db="EMBL/GenBank/DDBJ databases">
        <authorList>
            <person name="McCarthy S."/>
            <person name="Gradnigo J."/>
            <person name="Johnson T."/>
            <person name="Payne S."/>
            <person name="Lipzen A."/>
            <person name="Schackwitz W."/>
            <person name="Martin J."/>
            <person name="Moriyama E."/>
            <person name="Blum P."/>
        </authorList>
    </citation>
    <scope>NUCLEOTIDE SEQUENCE</scope>
    <source>
        <strain evidence="1">SARC-B</strain>
        <strain evidence="2">SARC-C</strain>
        <strain evidence="3">SULA</strain>
    </source>
</reference>
<reference evidence="12" key="3">
    <citation type="submission" date="2016-04" db="EMBL/GenBank/DDBJ databases">
        <authorList>
            <person name="Evans L.H."/>
            <person name="Alamgir A."/>
            <person name="Owens N."/>
            <person name="Weber N.D."/>
            <person name="Virtaneva K."/>
            <person name="Barbian K."/>
            <person name="Babar A."/>
            <person name="Rosenke K."/>
        </authorList>
    </citation>
    <scope>NUCLEOTIDE SEQUENCE</scope>
    <source>
        <strain evidence="12">P1</strain>
    </source>
</reference>
<dbReference type="EMBL" id="CP033237">
    <property type="protein sequence ID" value="AZF73507.1"/>
    <property type="molecule type" value="Genomic_DNA"/>
</dbReference>
<dbReference type="Proteomes" id="UP000282269">
    <property type="component" value="Chromosome"/>
</dbReference>
<dbReference type="EMBL" id="CP011056">
    <property type="protein sequence ID" value="AKA76488.1"/>
    <property type="molecule type" value="Genomic_DNA"/>
</dbReference>
<dbReference type="Proteomes" id="UP000278715">
    <property type="component" value="Chromosome"/>
</dbReference>
<dbReference type="PATRIC" id="fig|2287.6.peg.1566"/>
<organism evidence="2 13">
    <name type="scientific">Saccharolobus solfataricus</name>
    <name type="common">Sulfolobus solfataricus</name>
    <dbReference type="NCBI Taxonomy" id="2287"/>
    <lineage>
        <taxon>Archaea</taxon>
        <taxon>Thermoproteota</taxon>
        <taxon>Thermoprotei</taxon>
        <taxon>Sulfolobales</taxon>
        <taxon>Sulfolobaceae</taxon>
        <taxon>Saccharolobus</taxon>
    </lineage>
</organism>
<dbReference type="EMBL" id="CP033236">
    <property type="protein sequence ID" value="AZF70887.1"/>
    <property type="molecule type" value="Genomic_DNA"/>
</dbReference>
<dbReference type="EMBL" id="LT549890">
    <property type="protein sequence ID" value="SAI84033.1"/>
    <property type="molecule type" value="Genomic_DNA"/>
</dbReference>